<reference evidence="1" key="1">
    <citation type="journal article" date="2014" name="Front. Microbiol.">
        <title>High frequency of phylogenetically diverse reductive dehalogenase-homologous genes in deep subseafloor sedimentary metagenomes.</title>
        <authorList>
            <person name="Kawai M."/>
            <person name="Futagami T."/>
            <person name="Toyoda A."/>
            <person name="Takaki Y."/>
            <person name="Nishi S."/>
            <person name="Hori S."/>
            <person name="Arai W."/>
            <person name="Tsubouchi T."/>
            <person name="Morono Y."/>
            <person name="Uchiyama I."/>
            <person name="Ito T."/>
            <person name="Fujiyama A."/>
            <person name="Inagaki F."/>
            <person name="Takami H."/>
        </authorList>
    </citation>
    <scope>NUCLEOTIDE SEQUENCE</scope>
    <source>
        <strain evidence="1">Expedition CK06-06</strain>
    </source>
</reference>
<gene>
    <name evidence="1" type="ORF">S06H3_36319</name>
</gene>
<proteinExistence type="predicted"/>
<evidence type="ECO:0000313" key="1">
    <source>
        <dbReference type="EMBL" id="GAI29902.1"/>
    </source>
</evidence>
<protein>
    <submittedName>
        <fullName evidence="1">Uncharacterized protein</fullName>
    </submittedName>
</protein>
<sequence>KGQAGLGVSVTKTAKTFDIPDELKGADRSVVMRNGKPVVVKTSTGEIVGKASSTTKAMWDVGLKGKYDIEKETWGIELSGKKGDLGGGITLTQPRKGKPYVKLDTYYKYDDYGNKIAVGVTMGKGKPNWKFSAGVAVGKDREYRINFDAATVGSHLDNWNVGLTKYSVPAVGKKKEKQLSGKYKYDPDTQKGRFEFDTGTALANISPCLPPKPSIPNVLIVPGLSSPPDKPCIPLNIISCKAKSTFSFTPLPCALGIIRSMI</sequence>
<comment type="caution">
    <text evidence="1">The sequence shown here is derived from an EMBL/GenBank/DDBJ whole genome shotgun (WGS) entry which is preliminary data.</text>
</comment>
<dbReference type="EMBL" id="BARV01021988">
    <property type="protein sequence ID" value="GAI29902.1"/>
    <property type="molecule type" value="Genomic_DNA"/>
</dbReference>
<name>X1ME13_9ZZZZ</name>
<accession>X1ME13</accession>
<feature type="non-terminal residue" evidence="1">
    <location>
        <position position="1"/>
    </location>
</feature>
<organism evidence="1">
    <name type="scientific">marine sediment metagenome</name>
    <dbReference type="NCBI Taxonomy" id="412755"/>
    <lineage>
        <taxon>unclassified sequences</taxon>
        <taxon>metagenomes</taxon>
        <taxon>ecological metagenomes</taxon>
    </lineage>
</organism>
<dbReference type="AlphaFoldDB" id="X1ME13"/>